<dbReference type="CDD" id="cd04905">
    <property type="entry name" value="ACT_CM-PDT"/>
    <property type="match status" value="1"/>
</dbReference>
<keyword evidence="11" id="KW-0057">Aromatic amino acid biosynthesis</keyword>
<dbReference type="InterPro" id="IPR002701">
    <property type="entry name" value="CM_II_prokaryot"/>
</dbReference>
<evidence type="ECO:0000259" key="20">
    <source>
        <dbReference type="PROSITE" id="PS51168"/>
    </source>
</evidence>
<proteinExistence type="predicted"/>
<dbReference type="InterPro" id="IPR036263">
    <property type="entry name" value="Chorismate_II_sf"/>
</dbReference>
<evidence type="ECO:0000256" key="16">
    <source>
        <dbReference type="ARBA" id="ARBA00031175"/>
    </source>
</evidence>
<evidence type="ECO:0000256" key="6">
    <source>
        <dbReference type="ARBA" id="ARBA00012404"/>
    </source>
</evidence>
<evidence type="ECO:0000256" key="15">
    <source>
        <dbReference type="ARBA" id="ARBA00023268"/>
    </source>
</evidence>
<protein>
    <recommendedName>
        <fullName evidence="8">Bifunctional chorismate mutase/prephenate dehydratase</fullName>
        <ecNumber evidence="7">4.2.1.51</ecNumber>
        <ecNumber evidence="6">5.4.99.5</ecNumber>
    </recommendedName>
    <alternativeName>
        <fullName evidence="17">Chorismate mutase-prephenate dehydratase</fullName>
    </alternativeName>
    <alternativeName>
        <fullName evidence="16">p-protein</fullName>
    </alternativeName>
</protein>
<dbReference type="PANTHER" id="PTHR21022">
    <property type="entry name" value="PREPHENATE DEHYDRATASE P PROTEIN"/>
    <property type="match status" value="1"/>
</dbReference>
<dbReference type="UniPathway" id="UPA00121">
    <property type="reaction ID" value="UER00345"/>
</dbReference>
<dbReference type="Pfam" id="PF01817">
    <property type="entry name" value="CM_2"/>
    <property type="match status" value="1"/>
</dbReference>
<evidence type="ECO:0000256" key="4">
    <source>
        <dbReference type="ARBA" id="ARBA00004741"/>
    </source>
</evidence>
<dbReference type="PANTHER" id="PTHR21022:SF19">
    <property type="entry name" value="PREPHENATE DEHYDRATASE-RELATED"/>
    <property type="match status" value="1"/>
</dbReference>
<evidence type="ECO:0000256" key="3">
    <source>
        <dbReference type="ARBA" id="ARBA00004496"/>
    </source>
</evidence>
<comment type="pathway">
    <text evidence="4">Amino-acid biosynthesis; L-phenylalanine biosynthesis; phenylpyruvate from prephenate: step 1/1.</text>
</comment>
<dbReference type="Pfam" id="PF01842">
    <property type="entry name" value="ACT"/>
    <property type="match status" value="1"/>
</dbReference>
<evidence type="ECO:0000256" key="17">
    <source>
        <dbReference type="ARBA" id="ARBA00031520"/>
    </source>
</evidence>
<keyword evidence="24" id="KW-1185">Reference proteome</keyword>
<dbReference type="GO" id="GO:0005737">
    <property type="term" value="C:cytoplasm"/>
    <property type="evidence" value="ECO:0007669"/>
    <property type="project" value="UniProtKB-SubCell"/>
</dbReference>
<keyword evidence="12" id="KW-0584">Phenylalanine biosynthesis</keyword>
<dbReference type="NCBIfam" id="NF008865">
    <property type="entry name" value="PRK11898.1"/>
    <property type="match status" value="1"/>
</dbReference>
<evidence type="ECO:0000256" key="7">
    <source>
        <dbReference type="ARBA" id="ARBA00013147"/>
    </source>
</evidence>
<dbReference type="EC" id="4.2.1.51" evidence="7"/>
<comment type="function">
    <text evidence="2">Catalyzes the Claisen rearrangement of chorismate to prephenate and the decarboxylation/dehydration of prephenate to phenylpyruvate.</text>
</comment>
<dbReference type="InterPro" id="IPR002912">
    <property type="entry name" value="ACT_dom"/>
</dbReference>
<dbReference type="RefSeq" id="WP_185778277.1">
    <property type="nucleotide sequence ID" value="NZ_JACJUU010000001.1"/>
</dbReference>
<evidence type="ECO:0000313" key="24">
    <source>
        <dbReference type="Proteomes" id="UP000545386"/>
    </source>
</evidence>
<dbReference type="SMART" id="SM00830">
    <property type="entry name" value="CM_2"/>
    <property type="match status" value="1"/>
</dbReference>
<dbReference type="FunFam" id="3.30.70.260:FF:000012">
    <property type="entry name" value="Prephenate dehydratase"/>
    <property type="match status" value="1"/>
</dbReference>
<evidence type="ECO:0000256" key="8">
    <source>
        <dbReference type="ARBA" id="ARBA00014401"/>
    </source>
</evidence>
<dbReference type="CDD" id="cd13630">
    <property type="entry name" value="PBP2_PDT_1"/>
    <property type="match status" value="1"/>
</dbReference>
<evidence type="ECO:0000256" key="18">
    <source>
        <dbReference type="ARBA" id="ARBA00047848"/>
    </source>
</evidence>
<dbReference type="InterPro" id="IPR001086">
    <property type="entry name" value="Preph_deHydtase"/>
</dbReference>
<keyword evidence="10" id="KW-0028">Amino-acid biosynthesis</keyword>
<evidence type="ECO:0000256" key="9">
    <source>
        <dbReference type="ARBA" id="ARBA00022490"/>
    </source>
</evidence>
<comment type="caution">
    <text evidence="23">The sequence shown here is derived from an EMBL/GenBank/DDBJ whole genome shotgun (WGS) entry which is preliminary data.</text>
</comment>
<feature type="domain" description="ACT" evidence="22">
    <location>
        <begin position="282"/>
        <end position="359"/>
    </location>
</feature>
<feature type="domain" description="Prephenate dehydratase" evidence="21">
    <location>
        <begin position="95"/>
        <end position="270"/>
    </location>
</feature>
<dbReference type="PROSITE" id="PS00858">
    <property type="entry name" value="PREPHENATE_DEHYDR_2"/>
    <property type="match status" value="1"/>
</dbReference>
<evidence type="ECO:0000313" key="23">
    <source>
        <dbReference type="EMBL" id="MBC2768429.1"/>
    </source>
</evidence>
<dbReference type="Pfam" id="PF00800">
    <property type="entry name" value="PDT"/>
    <property type="match status" value="1"/>
</dbReference>
<keyword evidence="14 23" id="KW-0456">Lyase</keyword>
<comment type="subcellular location">
    <subcellularLocation>
        <location evidence="3">Cytoplasm</location>
    </subcellularLocation>
</comment>
<keyword evidence="9" id="KW-0963">Cytoplasm</keyword>
<dbReference type="FunFam" id="3.40.190.10:FF:000029">
    <property type="entry name" value="Chorismate mutase/Prephenate dehydratase"/>
    <property type="match status" value="1"/>
</dbReference>
<dbReference type="InterPro" id="IPR018528">
    <property type="entry name" value="Preph_deHydtase_CS"/>
</dbReference>
<evidence type="ECO:0000256" key="12">
    <source>
        <dbReference type="ARBA" id="ARBA00023222"/>
    </source>
</evidence>
<dbReference type="GO" id="GO:0004106">
    <property type="term" value="F:chorismate mutase activity"/>
    <property type="evidence" value="ECO:0007669"/>
    <property type="project" value="UniProtKB-EC"/>
</dbReference>
<evidence type="ECO:0000256" key="1">
    <source>
        <dbReference type="ARBA" id="ARBA00000824"/>
    </source>
</evidence>
<feature type="domain" description="Chorismate mutase" evidence="20">
    <location>
        <begin position="3"/>
        <end position="95"/>
    </location>
</feature>
<dbReference type="EC" id="5.4.99.5" evidence="6"/>
<dbReference type="NCBIfam" id="TIGR01807">
    <property type="entry name" value="CM_P2"/>
    <property type="match status" value="1"/>
</dbReference>
<dbReference type="PROSITE" id="PS51171">
    <property type="entry name" value="PREPHENATE_DEHYDR_3"/>
    <property type="match status" value="1"/>
</dbReference>
<keyword evidence="13" id="KW-0413">Isomerase</keyword>
<dbReference type="PROSITE" id="PS51671">
    <property type="entry name" value="ACT"/>
    <property type="match status" value="1"/>
</dbReference>
<dbReference type="UniPathway" id="UPA00120">
    <property type="reaction ID" value="UER00203"/>
</dbReference>
<dbReference type="GO" id="GO:0004664">
    <property type="term" value="F:prephenate dehydratase activity"/>
    <property type="evidence" value="ECO:0007669"/>
    <property type="project" value="UniProtKB-EC"/>
</dbReference>
<dbReference type="InterPro" id="IPR008242">
    <property type="entry name" value="Chor_mutase/pphenate_deHydtase"/>
</dbReference>
<dbReference type="AlphaFoldDB" id="A0A842HIH2"/>
<evidence type="ECO:0000256" key="14">
    <source>
        <dbReference type="ARBA" id="ARBA00023239"/>
    </source>
</evidence>
<dbReference type="Proteomes" id="UP000545386">
    <property type="component" value="Unassembled WGS sequence"/>
</dbReference>
<dbReference type="GO" id="GO:0009094">
    <property type="term" value="P:L-phenylalanine biosynthetic process"/>
    <property type="evidence" value="ECO:0007669"/>
    <property type="project" value="UniProtKB-UniPathway"/>
</dbReference>
<evidence type="ECO:0000256" key="11">
    <source>
        <dbReference type="ARBA" id="ARBA00023141"/>
    </source>
</evidence>
<evidence type="ECO:0000256" key="2">
    <source>
        <dbReference type="ARBA" id="ARBA00002364"/>
    </source>
</evidence>
<dbReference type="GO" id="GO:0046417">
    <property type="term" value="P:chorismate metabolic process"/>
    <property type="evidence" value="ECO:0007669"/>
    <property type="project" value="InterPro"/>
</dbReference>
<dbReference type="Gene3D" id="1.20.59.10">
    <property type="entry name" value="Chorismate mutase"/>
    <property type="match status" value="1"/>
</dbReference>
<comment type="catalytic activity">
    <reaction evidence="18">
        <text>prephenate + H(+) = 3-phenylpyruvate + CO2 + H2O</text>
        <dbReference type="Rhea" id="RHEA:21648"/>
        <dbReference type="ChEBI" id="CHEBI:15377"/>
        <dbReference type="ChEBI" id="CHEBI:15378"/>
        <dbReference type="ChEBI" id="CHEBI:16526"/>
        <dbReference type="ChEBI" id="CHEBI:18005"/>
        <dbReference type="ChEBI" id="CHEBI:29934"/>
        <dbReference type="EC" id="4.2.1.51"/>
    </reaction>
</comment>
<dbReference type="PIRSF" id="PIRSF001500">
    <property type="entry name" value="Chor_mut_pdt_Ppr"/>
    <property type="match status" value="1"/>
</dbReference>
<feature type="site" description="Essential for prephenate dehydratase activity" evidence="19">
    <location>
        <position position="263"/>
    </location>
</feature>
<keyword evidence="15" id="KW-0511">Multifunctional enzyme</keyword>
<dbReference type="SUPFAM" id="SSF55021">
    <property type="entry name" value="ACT-like"/>
    <property type="match status" value="1"/>
</dbReference>
<sequence>MDNTLQSQLQPLREDIDRIDQDILDLLNRRAQTAQAVGQVKAAFDTDGPVLKPEREASLIRHLQQLNAGPFTEAGIESVWREIISVCRGLESPLTVAYLGPQGSFSEQAALEQFGHAITKLPCASFDEVFRAVEAGQANVGMVPVENSTEGAVNRTLDLLLNSPLKLLGERSLSIHHCIMTRSGTLDGVTRVMAHPQALAQCQGWLTQHYPALSRDAASSNAEAARLASEDPTVAAIAGAVAAEAWGLKVVAAGIQDDPQNRTRFLAVGAQDTLPSGQDKTSLILAVPNRAGAVYEMLGPIAENGVSMSRLESRPARTGQWEYYFYLDLLGHHTEPAVQATLAALKKRAAFFKVLGSYPVHI</sequence>
<evidence type="ECO:0000256" key="13">
    <source>
        <dbReference type="ARBA" id="ARBA00023235"/>
    </source>
</evidence>
<evidence type="ECO:0000259" key="22">
    <source>
        <dbReference type="PROSITE" id="PS51671"/>
    </source>
</evidence>
<dbReference type="InterPro" id="IPR036979">
    <property type="entry name" value="CM_dom_sf"/>
</dbReference>
<dbReference type="PROSITE" id="PS51168">
    <property type="entry name" value="CHORISMATE_MUT_2"/>
    <property type="match status" value="1"/>
</dbReference>
<dbReference type="SUPFAM" id="SSF53850">
    <property type="entry name" value="Periplasmic binding protein-like II"/>
    <property type="match status" value="1"/>
</dbReference>
<evidence type="ECO:0000256" key="19">
    <source>
        <dbReference type="PIRSR" id="PIRSR001500-2"/>
    </source>
</evidence>
<gene>
    <name evidence="23" type="primary">pheA</name>
    <name evidence="23" type="ORF">GTU67_00685</name>
</gene>
<organism evidence="23 24">
    <name type="scientific">Pusillimonas minor</name>
    <dbReference type="NCBI Taxonomy" id="2697024"/>
    <lineage>
        <taxon>Bacteria</taxon>
        <taxon>Pseudomonadati</taxon>
        <taxon>Pseudomonadota</taxon>
        <taxon>Betaproteobacteria</taxon>
        <taxon>Burkholderiales</taxon>
        <taxon>Alcaligenaceae</taxon>
        <taxon>Pusillimonas</taxon>
    </lineage>
</organism>
<reference evidence="23 24" key="1">
    <citation type="submission" date="2020-08" db="EMBL/GenBank/DDBJ databases">
        <title>Paraeoetvoesia sp. YC-7-48 draft genome sequence.</title>
        <authorList>
            <person name="Yao L."/>
        </authorList>
    </citation>
    <scope>NUCLEOTIDE SEQUENCE [LARGE SCALE GENOMIC DNA]</scope>
    <source>
        <strain evidence="24">YC-7-48</strain>
    </source>
</reference>
<evidence type="ECO:0000256" key="10">
    <source>
        <dbReference type="ARBA" id="ARBA00022605"/>
    </source>
</evidence>
<dbReference type="EMBL" id="JACJUU010000001">
    <property type="protein sequence ID" value="MBC2768429.1"/>
    <property type="molecule type" value="Genomic_DNA"/>
</dbReference>
<name>A0A842HIH2_9BURK</name>
<dbReference type="SUPFAM" id="SSF48600">
    <property type="entry name" value="Chorismate mutase II"/>
    <property type="match status" value="1"/>
</dbReference>
<evidence type="ECO:0000259" key="21">
    <source>
        <dbReference type="PROSITE" id="PS51171"/>
    </source>
</evidence>
<dbReference type="Gene3D" id="3.30.70.260">
    <property type="match status" value="1"/>
</dbReference>
<accession>A0A842HIH2</accession>
<evidence type="ECO:0000256" key="5">
    <source>
        <dbReference type="ARBA" id="ARBA00004817"/>
    </source>
</evidence>
<comment type="catalytic activity">
    <reaction evidence="1">
        <text>chorismate = prephenate</text>
        <dbReference type="Rhea" id="RHEA:13897"/>
        <dbReference type="ChEBI" id="CHEBI:29748"/>
        <dbReference type="ChEBI" id="CHEBI:29934"/>
        <dbReference type="EC" id="5.4.99.5"/>
    </reaction>
</comment>
<dbReference type="InterPro" id="IPR045865">
    <property type="entry name" value="ACT-like_dom_sf"/>
</dbReference>
<dbReference type="InterPro" id="IPR010957">
    <property type="entry name" value="G/b/e-P-prot_chorismate_mutase"/>
</dbReference>
<dbReference type="Gene3D" id="3.40.190.10">
    <property type="entry name" value="Periplasmic binding protein-like II"/>
    <property type="match status" value="2"/>
</dbReference>
<dbReference type="FunFam" id="3.40.190.10:FF:000034">
    <property type="entry name" value="Chorismate mutase/prephenate dehydratase"/>
    <property type="match status" value="1"/>
</dbReference>
<comment type="pathway">
    <text evidence="5">Metabolic intermediate biosynthesis; prephenate biosynthesis; prephenate from chorismate: step 1/1.</text>
</comment>